<name>A0A5D2FVU9_GOSDA</name>
<protein>
    <submittedName>
        <fullName evidence="1">Uncharacterized protein</fullName>
    </submittedName>
</protein>
<accession>A0A5D2FVU9</accession>
<dbReference type="EMBL" id="CM017694">
    <property type="protein sequence ID" value="TYH09613.1"/>
    <property type="molecule type" value="Genomic_DNA"/>
</dbReference>
<dbReference type="Proteomes" id="UP000323506">
    <property type="component" value="Chromosome A07"/>
</dbReference>
<proteinExistence type="predicted"/>
<dbReference type="AlphaFoldDB" id="A0A5D2FVU9"/>
<sequence length="93" mass="10353">MAFYHFSKLQIEYPIVRVSAQQPSFTQGHSIVSSPSKLVSDSEASLFPSESTLKKTFSFCISNPDFDGEDEVIDASAKVRGGVCLCMRAWAWR</sequence>
<organism evidence="1 2">
    <name type="scientific">Gossypium darwinii</name>
    <name type="common">Darwin's cotton</name>
    <name type="synonym">Gossypium barbadense var. darwinii</name>
    <dbReference type="NCBI Taxonomy" id="34276"/>
    <lineage>
        <taxon>Eukaryota</taxon>
        <taxon>Viridiplantae</taxon>
        <taxon>Streptophyta</taxon>
        <taxon>Embryophyta</taxon>
        <taxon>Tracheophyta</taxon>
        <taxon>Spermatophyta</taxon>
        <taxon>Magnoliopsida</taxon>
        <taxon>eudicotyledons</taxon>
        <taxon>Gunneridae</taxon>
        <taxon>Pentapetalae</taxon>
        <taxon>rosids</taxon>
        <taxon>malvids</taxon>
        <taxon>Malvales</taxon>
        <taxon>Malvaceae</taxon>
        <taxon>Malvoideae</taxon>
        <taxon>Gossypium</taxon>
    </lineage>
</organism>
<reference evidence="1 2" key="1">
    <citation type="submission" date="2019-06" db="EMBL/GenBank/DDBJ databases">
        <title>WGS assembly of Gossypium darwinii.</title>
        <authorList>
            <person name="Chen Z.J."/>
            <person name="Sreedasyam A."/>
            <person name="Ando A."/>
            <person name="Song Q."/>
            <person name="De L."/>
            <person name="Hulse-Kemp A."/>
            <person name="Ding M."/>
            <person name="Ye W."/>
            <person name="Kirkbride R."/>
            <person name="Jenkins J."/>
            <person name="Plott C."/>
            <person name="Lovell J."/>
            <person name="Lin Y.-M."/>
            <person name="Vaughn R."/>
            <person name="Liu B."/>
            <person name="Li W."/>
            <person name="Simpson S."/>
            <person name="Scheffler B."/>
            <person name="Saski C."/>
            <person name="Grover C."/>
            <person name="Hu G."/>
            <person name="Conover J."/>
            <person name="Carlson J."/>
            <person name="Shu S."/>
            <person name="Boston L."/>
            <person name="Williams M."/>
            <person name="Peterson D."/>
            <person name="Mcgee K."/>
            <person name="Jones D."/>
            <person name="Wendel J."/>
            <person name="Stelly D."/>
            <person name="Grimwood J."/>
            <person name="Schmutz J."/>
        </authorList>
    </citation>
    <scope>NUCLEOTIDE SEQUENCE [LARGE SCALE GENOMIC DNA]</scope>
    <source>
        <strain evidence="1">1808015.09</strain>
    </source>
</reference>
<keyword evidence="2" id="KW-1185">Reference proteome</keyword>
<evidence type="ECO:0000313" key="2">
    <source>
        <dbReference type="Proteomes" id="UP000323506"/>
    </source>
</evidence>
<evidence type="ECO:0000313" key="1">
    <source>
        <dbReference type="EMBL" id="TYH09613.1"/>
    </source>
</evidence>
<gene>
    <name evidence="1" type="ORF">ES288_A07G110400v1</name>
</gene>